<dbReference type="RefSeq" id="WP_088566706.1">
    <property type="nucleotide sequence ID" value="NZ_CP020946.1"/>
</dbReference>
<feature type="active site" description="Proton donor/acceptor" evidence="12 14">
    <location>
        <position position="134"/>
    </location>
</feature>
<feature type="site" description="Part of a proton relay during catalysis" evidence="12">
    <location>
        <position position="45"/>
    </location>
</feature>
<proteinExistence type="inferred from homology"/>
<accession>A0A1Z3NCY7</accession>
<organism evidence="16 17">
    <name type="scientific">Bdellovibrio bacteriovorus</name>
    <dbReference type="NCBI Taxonomy" id="959"/>
    <lineage>
        <taxon>Bacteria</taxon>
        <taxon>Pseudomonadati</taxon>
        <taxon>Bdellovibrionota</taxon>
        <taxon>Bdellovibrionia</taxon>
        <taxon>Bdellovibrionales</taxon>
        <taxon>Pseudobdellovibrionaceae</taxon>
        <taxon>Bdellovibrio</taxon>
    </lineage>
</organism>
<evidence type="ECO:0000256" key="12">
    <source>
        <dbReference type="HAMAP-Rule" id="MF_00418"/>
    </source>
</evidence>
<feature type="binding site" evidence="12 15">
    <location>
        <position position="46"/>
    </location>
    <ligand>
        <name>pyruvate</name>
        <dbReference type="ChEBI" id="CHEBI:15361"/>
    </ligand>
</feature>
<reference evidence="16 17" key="1">
    <citation type="submission" date="2017-04" db="EMBL/GenBank/DDBJ databases">
        <title>Whole genome sequence of Bdellovibrio bacteriovorus strain SSB218315.</title>
        <authorList>
            <person name="Oyedara O."/>
            <person name="Rodriguez-Perez M.A."/>
        </authorList>
    </citation>
    <scope>NUCLEOTIDE SEQUENCE [LARGE SCALE GENOMIC DNA]</scope>
    <source>
        <strain evidence="16 17">SSB218315</strain>
    </source>
</reference>
<dbReference type="InterPro" id="IPR005263">
    <property type="entry name" value="DapA"/>
</dbReference>
<keyword evidence="5 12" id="KW-0963">Cytoplasm</keyword>
<comment type="subunit">
    <text evidence="12">Homotetramer; dimer of dimers.</text>
</comment>
<feature type="site" description="Part of a proton relay during catalysis" evidence="12">
    <location>
        <position position="108"/>
    </location>
</feature>
<keyword evidence="7 12" id="KW-0220">Diaminopimelate biosynthesis</keyword>
<evidence type="ECO:0000256" key="7">
    <source>
        <dbReference type="ARBA" id="ARBA00022915"/>
    </source>
</evidence>
<comment type="function">
    <text evidence="1 12">Catalyzes the condensation of (S)-aspartate-beta-semialdehyde [(S)-ASA] and pyruvate to 4-hydroxy-tetrahydrodipicolinate (HTPA).</text>
</comment>
<dbReference type="Proteomes" id="UP000197003">
    <property type="component" value="Chromosome"/>
</dbReference>
<evidence type="ECO:0000256" key="4">
    <source>
        <dbReference type="ARBA" id="ARBA00012086"/>
    </source>
</evidence>
<evidence type="ECO:0000256" key="1">
    <source>
        <dbReference type="ARBA" id="ARBA00003294"/>
    </source>
</evidence>
<dbReference type="InterPro" id="IPR002220">
    <property type="entry name" value="DapA-like"/>
</dbReference>
<evidence type="ECO:0000256" key="11">
    <source>
        <dbReference type="ARBA" id="ARBA00047836"/>
    </source>
</evidence>
<comment type="similarity">
    <text evidence="3 12 13">Belongs to the DapA family.</text>
</comment>
<dbReference type="EMBL" id="CP020946">
    <property type="protein sequence ID" value="ASD65326.1"/>
    <property type="molecule type" value="Genomic_DNA"/>
</dbReference>
<sequence>MKNFKGTFTALVTPFKNGKIDFASLDKLLKQQLAGGVDGFVVNGTTGESPVLTSAEKAELFKHIRSFCGDKVVLIMGTGSNNTAQTIEDSRKAEEMGADAILVVVPYYNKPPQRGLYEHFKAVASSVKIPTILYNVPGRTITSLETGTIRDLAKVSGVVGIKEASGKIDLASEIIKACGSEFVMLSGDDGTYVEFLGAGGHGVISVASHVIPAQMVQWKKWVSEGALDKARADIAKYNDLIDLLFVEANPIPVKKALQLMGLLDSAELRLPLVELGAENTAKLQAEMKKVGVL</sequence>
<dbReference type="GO" id="GO:0009089">
    <property type="term" value="P:lysine biosynthetic process via diaminopimelate"/>
    <property type="evidence" value="ECO:0007669"/>
    <property type="project" value="UniProtKB-UniRule"/>
</dbReference>
<dbReference type="PANTHER" id="PTHR12128">
    <property type="entry name" value="DIHYDRODIPICOLINATE SYNTHASE"/>
    <property type="match status" value="1"/>
</dbReference>
<evidence type="ECO:0000256" key="9">
    <source>
        <dbReference type="ARBA" id="ARBA00023239"/>
    </source>
</evidence>
<dbReference type="UniPathway" id="UPA00034">
    <property type="reaction ID" value="UER00017"/>
</dbReference>
<comment type="catalytic activity">
    <reaction evidence="11 12">
        <text>L-aspartate 4-semialdehyde + pyruvate = (2S,4S)-4-hydroxy-2,3,4,5-tetrahydrodipicolinate + H2O + H(+)</text>
        <dbReference type="Rhea" id="RHEA:34171"/>
        <dbReference type="ChEBI" id="CHEBI:15361"/>
        <dbReference type="ChEBI" id="CHEBI:15377"/>
        <dbReference type="ChEBI" id="CHEBI:15378"/>
        <dbReference type="ChEBI" id="CHEBI:67139"/>
        <dbReference type="ChEBI" id="CHEBI:537519"/>
        <dbReference type="EC" id="4.3.3.7"/>
    </reaction>
</comment>
<evidence type="ECO:0000256" key="3">
    <source>
        <dbReference type="ARBA" id="ARBA00007592"/>
    </source>
</evidence>
<dbReference type="GO" id="GO:0005737">
    <property type="term" value="C:cytoplasm"/>
    <property type="evidence" value="ECO:0007669"/>
    <property type="project" value="UniProtKB-SubCell"/>
</dbReference>
<keyword evidence="10 12" id="KW-0704">Schiff base</keyword>
<protein>
    <recommendedName>
        <fullName evidence="4 12">4-hydroxy-tetrahydrodipicolinate synthase</fullName>
        <shortName evidence="12">HTPA synthase</shortName>
        <ecNumber evidence="4 12">4.3.3.7</ecNumber>
    </recommendedName>
</protein>
<dbReference type="Gene3D" id="3.20.20.70">
    <property type="entry name" value="Aldolase class I"/>
    <property type="match status" value="1"/>
</dbReference>
<feature type="active site" description="Schiff-base intermediate with substrate" evidence="12 14">
    <location>
        <position position="162"/>
    </location>
</feature>
<comment type="pathway">
    <text evidence="2 12">Amino-acid biosynthesis; L-lysine biosynthesis via DAP pathway; (S)-tetrahydrodipicolinate from L-aspartate: step 3/4.</text>
</comment>
<dbReference type="OrthoDB" id="5289717at2"/>
<dbReference type="GO" id="GO:0019877">
    <property type="term" value="P:diaminopimelate biosynthetic process"/>
    <property type="evidence" value="ECO:0007669"/>
    <property type="project" value="UniProtKB-UniRule"/>
</dbReference>
<dbReference type="SMART" id="SM01130">
    <property type="entry name" value="DHDPS"/>
    <property type="match status" value="1"/>
</dbReference>
<dbReference type="SUPFAM" id="SSF51569">
    <property type="entry name" value="Aldolase"/>
    <property type="match status" value="1"/>
</dbReference>
<dbReference type="PRINTS" id="PR00146">
    <property type="entry name" value="DHPICSNTHASE"/>
</dbReference>
<keyword evidence="8 12" id="KW-0457">Lysine biosynthesis</keyword>
<name>A0A1Z3NCY7_BDEBC</name>
<dbReference type="PROSITE" id="PS00666">
    <property type="entry name" value="DHDPS_2"/>
    <property type="match status" value="1"/>
</dbReference>
<evidence type="ECO:0000256" key="8">
    <source>
        <dbReference type="ARBA" id="ARBA00023154"/>
    </source>
</evidence>
<evidence type="ECO:0000256" key="6">
    <source>
        <dbReference type="ARBA" id="ARBA00022605"/>
    </source>
</evidence>
<dbReference type="InterPro" id="IPR013785">
    <property type="entry name" value="Aldolase_TIM"/>
</dbReference>
<dbReference type="NCBIfam" id="TIGR00674">
    <property type="entry name" value="dapA"/>
    <property type="match status" value="1"/>
</dbReference>
<dbReference type="PIRSF" id="PIRSF001365">
    <property type="entry name" value="DHDPS"/>
    <property type="match status" value="1"/>
</dbReference>
<dbReference type="HAMAP" id="MF_00418">
    <property type="entry name" value="DapA"/>
    <property type="match status" value="1"/>
</dbReference>
<evidence type="ECO:0000313" key="16">
    <source>
        <dbReference type="EMBL" id="ASD65326.1"/>
    </source>
</evidence>
<keyword evidence="6 12" id="KW-0028">Amino-acid biosynthesis</keyword>
<comment type="subcellular location">
    <subcellularLocation>
        <location evidence="12">Cytoplasm</location>
    </subcellularLocation>
</comment>
<gene>
    <name evidence="12" type="primary">dapA</name>
    <name evidence="16" type="ORF">B9G79_18005</name>
</gene>
<evidence type="ECO:0000256" key="5">
    <source>
        <dbReference type="ARBA" id="ARBA00022490"/>
    </source>
</evidence>
<evidence type="ECO:0000256" key="2">
    <source>
        <dbReference type="ARBA" id="ARBA00005120"/>
    </source>
</evidence>
<dbReference type="PANTHER" id="PTHR12128:SF66">
    <property type="entry name" value="4-HYDROXY-2-OXOGLUTARATE ALDOLASE, MITOCHONDRIAL"/>
    <property type="match status" value="1"/>
</dbReference>
<dbReference type="EC" id="4.3.3.7" evidence="4 12"/>
<evidence type="ECO:0000256" key="13">
    <source>
        <dbReference type="PIRNR" id="PIRNR001365"/>
    </source>
</evidence>
<evidence type="ECO:0000256" key="15">
    <source>
        <dbReference type="PIRSR" id="PIRSR001365-2"/>
    </source>
</evidence>
<evidence type="ECO:0000313" key="17">
    <source>
        <dbReference type="Proteomes" id="UP000197003"/>
    </source>
</evidence>
<comment type="caution">
    <text evidence="12">Was originally thought to be a dihydrodipicolinate synthase (DHDPS), catalyzing the condensation of (S)-aspartate-beta-semialdehyde [(S)-ASA] and pyruvate to dihydrodipicolinate (DHDP). However, it was shown in E.coli that the product of the enzymatic reaction is not dihydrodipicolinate but in fact (4S)-4-hydroxy-2,3,4,5-tetrahydro-(2S)-dipicolinic acid (HTPA), and that the consecutive dehydration reaction leading to DHDP is not spontaneous but catalyzed by DapB.</text>
</comment>
<evidence type="ECO:0000256" key="10">
    <source>
        <dbReference type="ARBA" id="ARBA00023270"/>
    </source>
</evidence>
<dbReference type="Pfam" id="PF00701">
    <property type="entry name" value="DHDPS"/>
    <property type="match status" value="1"/>
</dbReference>
<feature type="binding site" evidence="12 15">
    <location>
        <position position="204"/>
    </location>
    <ligand>
        <name>pyruvate</name>
        <dbReference type="ChEBI" id="CHEBI:15361"/>
    </ligand>
</feature>
<dbReference type="InterPro" id="IPR020625">
    <property type="entry name" value="Schiff_base-form_aldolases_AS"/>
</dbReference>
<evidence type="ECO:0000256" key="14">
    <source>
        <dbReference type="PIRSR" id="PIRSR001365-1"/>
    </source>
</evidence>
<dbReference type="AlphaFoldDB" id="A0A1Z3NCY7"/>
<dbReference type="GO" id="GO:0008840">
    <property type="term" value="F:4-hydroxy-tetrahydrodipicolinate synthase activity"/>
    <property type="evidence" value="ECO:0007669"/>
    <property type="project" value="UniProtKB-UniRule"/>
</dbReference>
<dbReference type="CDD" id="cd00950">
    <property type="entry name" value="DHDPS"/>
    <property type="match status" value="1"/>
</dbReference>
<keyword evidence="9 12" id="KW-0456">Lyase</keyword>